<comment type="caution">
    <text evidence="1">The sequence shown here is derived from an EMBL/GenBank/DDBJ whole genome shotgun (WGS) entry which is preliminary data.</text>
</comment>
<evidence type="ECO:0000313" key="2">
    <source>
        <dbReference type="Proteomes" id="UP000198211"/>
    </source>
</evidence>
<keyword evidence="2" id="KW-1185">Reference proteome</keyword>
<proteinExistence type="predicted"/>
<evidence type="ECO:0000313" key="1">
    <source>
        <dbReference type="EMBL" id="OWZ09724.1"/>
    </source>
</evidence>
<sequence>NAIFDVQGAPTEVKYNLALDKLEISFGKATRDYVANILLVNWCVWANMPTSCSVLHDYFVPAPLFDWRETNFVENDNNVMLSNGLRKCTPFGMLQQAMIQMMHGATT</sequence>
<dbReference type="Proteomes" id="UP000198211">
    <property type="component" value="Unassembled WGS sequence"/>
</dbReference>
<dbReference type="EMBL" id="NBNE01002683">
    <property type="protein sequence ID" value="OWZ09724.1"/>
    <property type="molecule type" value="Genomic_DNA"/>
</dbReference>
<gene>
    <name evidence="1" type="ORF">PHMEG_00017530</name>
</gene>
<feature type="non-terminal residue" evidence="1">
    <location>
        <position position="1"/>
    </location>
</feature>
<dbReference type="OrthoDB" id="165010at2759"/>
<organism evidence="1 2">
    <name type="scientific">Phytophthora megakarya</name>
    <dbReference type="NCBI Taxonomy" id="4795"/>
    <lineage>
        <taxon>Eukaryota</taxon>
        <taxon>Sar</taxon>
        <taxon>Stramenopiles</taxon>
        <taxon>Oomycota</taxon>
        <taxon>Peronosporomycetes</taxon>
        <taxon>Peronosporales</taxon>
        <taxon>Peronosporaceae</taxon>
        <taxon>Phytophthora</taxon>
    </lineage>
</organism>
<name>A0A225VX44_9STRA</name>
<dbReference type="AlphaFoldDB" id="A0A225VX44"/>
<reference evidence="2" key="1">
    <citation type="submission" date="2017-03" db="EMBL/GenBank/DDBJ databases">
        <title>Phytopthora megakarya and P. palmivora, two closely related causual agents of cacao black pod achieved similar genome size and gene model numbers by different mechanisms.</title>
        <authorList>
            <person name="Ali S."/>
            <person name="Shao J."/>
            <person name="Larry D.J."/>
            <person name="Kronmiller B."/>
            <person name="Shen D."/>
            <person name="Strem M.D."/>
            <person name="Melnick R.L."/>
            <person name="Guiltinan M.J."/>
            <person name="Tyler B.M."/>
            <person name="Meinhardt L.W."/>
            <person name="Bailey B.A."/>
        </authorList>
    </citation>
    <scope>NUCLEOTIDE SEQUENCE [LARGE SCALE GENOMIC DNA]</scope>
    <source>
        <strain evidence="2">zdho120</strain>
    </source>
</reference>
<protein>
    <submittedName>
        <fullName evidence="1">Uncharacterized protein</fullName>
    </submittedName>
</protein>
<accession>A0A225VX44</accession>